<dbReference type="Gene3D" id="3.40.190.10">
    <property type="entry name" value="Periplasmic binding protein-like II"/>
    <property type="match status" value="1"/>
</dbReference>
<dbReference type="EMBL" id="DVJN01000216">
    <property type="protein sequence ID" value="HIS93578.1"/>
    <property type="molecule type" value="Genomic_DNA"/>
</dbReference>
<organism evidence="6 7">
    <name type="scientific">Candidatus Alectryocaccomicrobium excrementavium</name>
    <dbReference type="NCBI Taxonomy" id="2840668"/>
    <lineage>
        <taxon>Bacteria</taxon>
        <taxon>Bacillati</taxon>
        <taxon>Bacillota</taxon>
        <taxon>Clostridia</taxon>
        <taxon>Candidatus Alectryocaccomicrobium</taxon>
    </lineage>
</organism>
<comment type="caution">
    <text evidence="6">The sequence shown here is derived from an EMBL/GenBank/DDBJ whole genome shotgun (WGS) entry which is preliminary data.</text>
</comment>
<feature type="domain" description="Solute-binding protein family 5" evidence="5">
    <location>
        <begin position="73"/>
        <end position="428"/>
    </location>
</feature>
<dbReference type="AlphaFoldDB" id="A0A9D1G2I4"/>
<keyword evidence="3 4" id="KW-0732">Signal</keyword>
<reference evidence="6" key="2">
    <citation type="journal article" date="2021" name="PeerJ">
        <title>Extensive microbial diversity within the chicken gut microbiome revealed by metagenomics and culture.</title>
        <authorList>
            <person name="Gilroy R."/>
            <person name="Ravi A."/>
            <person name="Getino M."/>
            <person name="Pursley I."/>
            <person name="Horton D.L."/>
            <person name="Alikhan N.F."/>
            <person name="Baker D."/>
            <person name="Gharbi K."/>
            <person name="Hall N."/>
            <person name="Watson M."/>
            <person name="Adriaenssens E.M."/>
            <person name="Foster-Nyarko E."/>
            <person name="Jarju S."/>
            <person name="Secka A."/>
            <person name="Antonio M."/>
            <person name="Oren A."/>
            <person name="Chaudhuri R.R."/>
            <person name="La Ragione R."/>
            <person name="Hildebrand F."/>
            <person name="Pallen M.J."/>
        </authorList>
    </citation>
    <scope>NUCLEOTIDE SEQUENCE</scope>
    <source>
        <strain evidence="6">13766</strain>
    </source>
</reference>
<protein>
    <submittedName>
        <fullName evidence="6">ABC transporter substrate-binding protein</fullName>
    </submittedName>
</protein>
<evidence type="ECO:0000259" key="5">
    <source>
        <dbReference type="Pfam" id="PF00496"/>
    </source>
</evidence>
<dbReference type="Pfam" id="PF00496">
    <property type="entry name" value="SBP_bac_5"/>
    <property type="match status" value="1"/>
</dbReference>
<reference evidence="6" key="1">
    <citation type="submission" date="2020-10" db="EMBL/GenBank/DDBJ databases">
        <authorList>
            <person name="Gilroy R."/>
        </authorList>
    </citation>
    <scope>NUCLEOTIDE SEQUENCE</scope>
    <source>
        <strain evidence="6">13766</strain>
    </source>
</reference>
<keyword evidence="2" id="KW-0813">Transport</keyword>
<dbReference type="GO" id="GO:0043190">
    <property type="term" value="C:ATP-binding cassette (ABC) transporter complex"/>
    <property type="evidence" value="ECO:0007669"/>
    <property type="project" value="InterPro"/>
</dbReference>
<dbReference type="GO" id="GO:1904680">
    <property type="term" value="F:peptide transmembrane transporter activity"/>
    <property type="evidence" value="ECO:0007669"/>
    <property type="project" value="TreeGrafter"/>
</dbReference>
<gene>
    <name evidence="6" type="ORF">IAA84_11220</name>
</gene>
<dbReference type="PIRSF" id="PIRSF002741">
    <property type="entry name" value="MppA"/>
    <property type="match status" value="1"/>
</dbReference>
<comment type="similarity">
    <text evidence="1">Belongs to the bacterial solute-binding protein 5 family.</text>
</comment>
<evidence type="ECO:0000256" key="4">
    <source>
        <dbReference type="SAM" id="SignalP"/>
    </source>
</evidence>
<dbReference type="PANTHER" id="PTHR30290">
    <property type="entry name" value="PERIPLASMIC BINDING COMPONENT OF ABC TRANSPORTER"/>
    <property type="match status" value="1"/>
</dbReference>
<dbReference type="SUPFAM" id="SSF53850">
    <property type="entry name" value="Periplasmic binding protein-like II"/>
    <property type="match status" value="1"/>
</dbReference>
<dbReference type="InterPro" id="IPR039424">
    <property type="entry name" value="SBP_5"/>
</dbReference>
<dbReference type="CDD" id="cd00995">
    <property type="entry name" value="PBP2_NikA_DppA_OppA_like"/>
    <property type="match status" value="1"/>
</dbReference>
<evidence type="ECO:0000313" key="7">
    <source>
        <dbReference type="Proteomes" id="UP000824140"/>
    </source>
</evidence>
<dbReference type="Proteomes" id="UP000824140">
    <property type="component" value="Unassembled WGS sequence"/>
</dbReference>
<evidence type="ECO:0000256" key="1">
    <source>
        <dbReference type="ARBA" id="ARBA00005695"/>
    </source>
</evidence>
<feature type="chain" id="PRO_5039432743" evidence="4">
    <location>
        <begin position="24"/>
        <end position="527"/>
    </location>
</feature>
<evidence type="ECO:0000256" key="3">
    <source>
        <dbReference type="ARBA" id="ARBA00022729"/>
    </source>
</evidence>
<dbReference type="PANTHER" id="PTHR30290:SF9">
    <property type="entry name" value="OLIGOPEPTIDE-BINDING PROTEIN APPA"/>
    <property type="match status" value="1"/>
</dbReference>
<feature type="signal peptide" evidence="4">
    <location>
        <begin position="1"/>
        <end position="23"/>
    </location>
</feature>
<proteinExistence type="inferred from homology"/>
<evidence type="ECO:0000313" key="6">
    <source>
        <dbReference type="EMBL" id="HIS93578.1"/>
    </source>
</evidence>
<dbReference type="Gene3D" id="3.10.105.10">
    <property type="entry name" value="Dipeptide-binding Protein, Domain 3"/>
    <property type="match status" value="1"/>
</dbReference>
<dbReference type="InterPro" id="IPR000914">
    <property type="entry name" value="SBP_5_dom"/>
</dbReference>
<evidence type="ECO:0000256" key="2">
    <source>
        <dbReference type="ARBA" id="ARBA00022448"/>
    </source>
</evidence>
<sequence length="527" mass="59073">MRKLLALLLTVALVLSLSGAAMAESTGSTPANTLYISGAPETLFDAMWENFGGLYKNNVFRALFMSNADFTDVEPDLAESVTVSDDNLQFDITLRTDAVWHDGEPFTADDVVFSLKTALRAGIINTIFTSAFRNIEGAVAYAEGETEELTGVTVNDNVVTIKLSAPYGAFLNVLAQFAIYPEHLLAGADPLTIHNNEFWENPVGIGPYKIAEVQWDDYALLQRNEDFYGEMPQIEYIRMGNVSDTIVACMAGELDYFNTDSADILTQVAEIDGYEIYPVDIFYMRYFIFNIEGPDGTVHPMNDVRVRQALMYALDREAIVSALFPTATITDTFVPSGMADYLTEAEHYTYDPEKATALLQEAGFDFNQTIKLRYYYSDQATIDFMDVIASYWNAIGLNVDVSAFSGDATTQIYDVRDWDIVYKGLSAFGYEEAYGELLSSGNIMKNLVQSDVYDELVTQLGQALDPAERSEIVKELQKLDQEYMFRLPLYSLPNCVVVNTNRVNTAESFGNEWYNYDRGFETWTIVE</sequence>
<dbReference type="GO" id="GO:0015833">
    <property type="term" value="P:peptide transport"/>
    <property type="evidence" value="ECO:0007669"/>
    <property type="project" value="TreeGrafter"/>
</dbReference>
<accession>A0A9D1G2I4</accession>
<name>A0A9D1G2I4_9FIRM</name>
<dbReference type="InterPro" id="IPR030678">
    <property type="entry name" value="Peptide/Ni-bd"/>
</dbReference>
<dbReference type="GO" id="GO:0042597">
    <property type="term" value="C:periplasmic space"/>
    <property type="evidence" value="ECO:0007669"/>
    <property type="project" value="UniProtKB-ARBA"/>
</dbReference>